<dbReference type="InterPro" id="IPR043502">
    <property type="entry name" value="DNA/RNA_pol_sf"/>
</dbReference>
<dbReference type="AlphaFoldDB" id="A0AAN9J6T9"/>
<dbReference type="GO" id="GO:0006390">
    <property type="term" value="P:mitochondrial transcription"/>
    <property type="evidence" value="ECO:0007669"/>
    <property type="project" value="TreeGrafter"/>
</dbReference>
<gene>
    <name evidence="1" type="ORF">RJT34_16229</name>
</gene>
<dbReference type="GO" id="GO:0003899">
    <property type="term" value="F:DNA-directed RNA polymerase activity"/>
    <property type="evidence" value="ECO:0007669"/>
    <property type="project" value="InterPro"/>
</dbReference>
<reference evidence="1 2" key="1">
    <citation type="submission" date="2024-01" db="EMBL/GenBank/DDBJ databases">
        <title>The genomes of 5 underutilized Papilionoideae crops provide insights into root nodulation and disease resistance.</title>
        <authorList>
            <person name="Yuan L."/>
        </authorList>
    </citation>
    <scope>NUCLEOTIDE SEQUENCE [LARGE SCALE GENOMIC DNA]</scope>
    <source>
        <strain evidence="1">LY-2023</strain>
        <tissue evidence="1">Leaf</tissue>
    </source>
</reference>
<evidence type="ECO:0000313" key="1">
    <source>
        <dbReference type="EMBL" id="KAK7293365.1"/>
    </source>
</evidence>
<dbReference type="PANTHER" id="PTHR10102:SF8">
    <property type="entry name" value="DNA-DIRECTED RNA POLYMERASE-RELATED"/>
    <property type="match status" value="1"/>
</dbReference>
<protein>
    <submittedName>
        <fullName evidence="1">Uncharacterized protein</fullName>
    </submittedName>
</protein>
<dbReference type="SUPFAM" id="SSF56672">
    <property type="entry name" value="DNA/RNA polymerases"/>
    <property type="match status" value="1"/>
</dbReference>
<organism evidence="1 2">
    <name type="scientific">Clitoria ternatea</name>
    <name type="common">Butterfly pea</name>
    <dbReference type="NCBI Taxonomy" id="43366"/>
    <lineage>
        <taxon>Eukaryota</taxon>
        <taxon>Viridiplantae</taxon>
        <taxon>Streptophyta</taxon>
        <taxon>Embryophyta</taxon>
        <taxon>Tracheophyta</taxon>
        <taxon>Spermatophyta</taxon>
        <taxon>Magnoliopsida</taxon>
        <taxon>eudicotyledons</taxon>
        <taxon>Gunneridae</taxon>
        <taxon>Pentapetalae</taxon>
        <taxon>rosids</taxon>
        <taxon>fabids</taxon>
        <taxon>Fabales</taxon>
        <taxon>Fabaceae</taxon>
        <taxon>Papilionoideae</taxon>
        <taxon>50 kb inversion clade</taxon>
        <taxon>NPAAA clade</taxon>
        <taxon>indigoferoid/millettioid clade</taxon>
        <taxon>Phaseoleae</taxon>
        <taxon>Clitoria</taxon>
    </lineage>
</organism>
<dbReference type="Proteomes" id="UP001359559">
    <property type="component" value="Unassembled WGS sequence"/>
</dbReference>
<dbReference type="EMBL" id="JAYKXN010000004">
    <property type="protein sequence ID" value="KAK7293365.1"/>
    <property type="molecule type" value="Genomic_DNA"/>
</dbReference>
<keyword evidence="2" id="KW-1185">Reference proteome</keyword>
<name>A0AAN9J6T9_CLITE</name>
<accession>A0AAN9J6T9</accession>
<dbReference type="GO" id="GO:0034245">
    <property type="term" value="C:mitochondrial DNA-directed RNA polymerase complex"/>
    <property type="evidence" value="ECO:0007669"/>
    <property type="project" value="TreeGrafter"/>
</dbReference>
<sequence>MRLCTSISSLQRQAFKINSPLLNCIIEHIALFEDGGFLMPEFLSKVILPHASGILRTQYDKNKDIKTIFKFSELYAILMKNMQQARYEYTIMDLAKAYNGYSIYFSAFLDFRGRIYCSGIFHFHERDLARSLLLLDCKDSKSYDDEAEFLK</sequence>
<evidence type="ECO:0000313" key="2">
    <source>
        <dbReference type="Proteomes" id="UP001359559"/>
    </source>
</evidence>
<dbReference type="PANTHER" id="PTHR10102">
    <property type="entry name" value="DNA-DIRECTED RNA POLYMERASE, MITOCHONDRIAL"/>
    <property type="match status" value="1"/>
</dbReference>
<comment type="caution">
    <text evidence="1">The sequence shown here is derived from an EMBL/GenBank/DDBJ whole genome shotgun (WGS) entry which is preliminary data.</text>
</comment>
<dbReference type="GO" id="GO:0003677">
    <property type="term" value="F:DNA binding"/>
    <property type="evidence" value="ECO:0007669"/>
    <property type="project" value="InterPro"/>
</dbReference>
<dbReference type="InterPro" id="IPR002092">
    <property type="entry name" value="DNA-dir_Rpol_phage-type"/>
</dbReference>
<proteinExistence type="predicted"/>